<keyword evidence="3" id="KW-1185">Reference proteome</keyword>
<comment type="caution">
    <text evidence="2">The sequence shown here is derived from an EMBL/GenBank/DDBJ whole genome shotgun (WGS) entry which is preliminary data.</text>
</comment>
<accession>A0AAD7ALH4</accession>
<evidence type="ECO:0000313" key="3">
    <source>
        <dbReference type="Proteomes" id="UP001218218"/>
    </source>
</evidence>
<dbReference type="EMBL" id="JARIHO010000004">
    <property type="protein sequence ID" value="KAJ7362350.1"/>
    <property type="molecule type" value="Genomic_DNA"/>
</dbReference>
<protein>
    <submittedName>
        <fullName evidence="2">Uncharacterized protein</fullName>
    </submittedName>
</protein>
<evidence type="ECO:0000256" key="1">
    <source>
        <dbReference type="SAM" id="MobiDB-lite"/>
    </source>
</evidence>
<dbReference type="Proteomes" id="UP001218218">
    <property type="component" value="Unassembled WGS sequence"/>
</dbReference>
<name>A0AAD7ALH4_9AGAR</name>
<reference evidence="2" key="1">
    <citation type="submission" date="2023-03" db="EMBL/GenBank/DDBJ databases">
        <title>Massive genome expansion in bonnet fungi (Mycena s.s.) driven by repeated elements and novel gene families across ecological guilds.</title>
        <authorList>
            <consortium name="Lawrence Berkeley National Laboratory"/>
            <person name="Harder C.B."/>
            <person name="Miyauchi S."/>
            <person name="Viragh M."/>
            <person name="Kuo A."/>
            <person name="Thoen E."/>
            <person name="Andreopoulos B."/>
            <person name="Lu D."/>
            <person name="Skrede I."/>
            <person name="Drula E."/>
            <person name="Henrissat B."/>
            <person name="Morin E."/>
            <person name="Kohler A."/>
            <person name="Barry K."/>
            <person name="LaButti K."/>
            <person name="Morin E."/>
            <person name="Salamov A."/>
            <person name="Lipzen A."/>
            <person name="Mereny Z."/>
            <person name="Hegedus B."/>
            <person name="Baldrian P."/>
            <person name="Stursova M."/>
            <person name="Weitz H."/>
            <person name="Taylor A."/>
            <person name="Grigoriev I.V."/>
            <person name="Nagy L.G."/>
            <person name="Martin F."/>
            <person name="Kauserud H."/>
        </authorList>
    </citation>
    <scope>NUCLEOTIDE SEQUENCE</scope>
    <source>
        <strain evidence="2">CBHHK002</strain>
    </source>
</reference>
<dbReference type="AlphaFoldDB" id="A0AAD7ALH4"/>
<proteinExistence type="predicted"/>
<evidence type="ECO:0000313" key="2">
    <source>
        <dbReference type="EMBL" id="KAJ7362350.1"/>
    </source>
</evidence>
<feature type="region of interest" description="Disordered" evidence="1">
    <location>
        <begin position="1"/>
        <end position="26"/>
    </location>
</feature>
<organism evidence="2 3">
    <name type="scientific">Mycena albidolilacea</name>
    <dbReference type="NCBI Taxonomy" id="1033008"/>
    <lineage>
        <taxon>Eukaryota</taxon>
        <taxon>Fungi</taxon>
        <taxon>Dikarya</taxon>
        <taxon>Basidiomycota</taxon>
        <taxon>Agaricomycotina</taxon>
        <taxon>Agaricomycetes</taxon>
        <taxon>Agaricomycetidae</taxon>
        <taxon>Agaricales</taxon>
        <taxon>Marasmiineae</taxon>
        <taxon>Mycenaceae</taxon>
        <taxon>Mycena</taxon>
    </lineage>
</organism>
<sequence length="54" mass="5940">MNLVLENSIRSPTDNSPPADERKQSPPAFLDLADSVHNLFLRNLLAGVTNHIPC</sequence>
<gene>
    <name evidence="2" type="ORF">DFH08DRAFT_322473</name>
</gene>